<evidence type="ECO:0000313" key="2">
    <source>
        <dbReference type="Proteomes" id="UP001054837"/>
    </source>
</evidence>
<gene>
    <name evidence="1" type="ORF">CDAR_63011</name>
</gene>
<reference evidence="1 2" key="1">
    <citation type="submission" date="2021-06" db="EMBL/GenBank/DDBJ databases">
        <title>Caerostris darwini draft genome.</title>
        <authorList>
            <person name="Kono N."/>
            <person name="Arakawa K."/>
        </authorList>
    </citation>
    <scope>NUCLEOTIDE SEQUENCE [LARGE SCALE GENOMIC DNA]</scope>
</reference>
<dbReference type="Proteomes" id="UP001054837">
    <property type="component" value="Unassembled WGS sequence"/>
</dbReference>
<proteinExistence type="predicted"/>
<dbReference type="AlphaFoldDB" id="A0AAV4UFY6"/>
<keyword evidence="2" id="KW-1185">Reference proteome</keyword>
<sequence>MTPKFGIGVLKHEPFSTLQSPSLLKTGCHRETIVASHYFNNSIRFVYPEEAKSKMGIFELSSTRFECVSLNVVLVKRMWCFHVKIAGGSS</sequence>
<organism evidence="1 2">
    <name type="scientific">Caerostris darwini</name>
    <dbReference type="NCBI Taxonomy" id="1538125"/>
    <lineage>
        <taxon>Eukaryota</taxon>
        <taxon>Metazoa</taxon>
        <taxon>Ecdysozoa</taxon>
        <taxon>Arthropoda</taxon>
        <taxon>Chelicerata</taxon>
        <taxon>Arachnida</taxon>
        <taxon>Araneae</taxon>
        <taxon>Araneomorphae</taxon>
        <taxon>Entelegynae</taxon>
        <taxon>Araneoidea</taxon>
        <taxon>Araneidae</taxon>
        <taxon>Caerostris</taxon>
    </lineage>
</organism>
<evidence type="ECO:0000313" key="1">
    <source>
        <dbReference type="EMBL" id="GIY56475.1"/>
    </source>
</evidence>
<comment type="caution">
    <text evidence="1">The sequence shown here is derived from an EMBL/GenBank/DDBJ whole genome shotgun (WGS) entry which is preliminary data.</text>
</comment>
<name>A0AAV4UFY6_9ARAC</name>
<dbReference type="EMBL" id="BPLQ01011198">
    <property type="protein sequence ID" value="GIY56475.1"/>
    <property type="molecule type" value="Genomic_DNA"/>
</dbReference>
<protein>
    <submittedName>
        <fullName evidence="1">Uncharacterized protein</fullName>
    </submittedName>
</protein>
<accession>A0AAV4UFY6</accession>